<dbReference type="Proteomes" id="UP000824782">
    <property type="component" value="Unassembled WGS sequence"/>
</dbReference>
<protein>
    <submittedName>
        <fullName evidence="1">Uncharacterized protein</fullName>
    </submittedName>
</protein>
<name>A0AAV7AKF0_ENGPU</name>
<organism evidence="1 2">
    <name type="scientific">Engystomops pustulosus</name>
    <name type="common">Tungara frog</name>
    <name type="synonym">Physalaemus pustulosus</name>
    <dbReference type="NCBI Taxonomy" id="76066"/>
    <lineage>
        <taxon>Eukaryota</taxon>
        <taxon>Metazoa</taxon>
        <taxon>Chordata</taxon>
        <taxon>Craniata</taxon>
        <taxon>Vertebrata</taxon>
        <taxon>Euteleostomi</taxon>
        <taxon>Amphibia</taxon>
        <taxon>Batrachia</taxon>
        <taxon>Anura</taxon>
        <taxon>Neobatrachia</taxon>
        <taxon>Hyloidea</taxon>
        <taxon>Leptodactylidae</taxon>
        <taxon>Leiuperinae</taxon>
        <taxon>Engystomops</taxon>
    </lineage>
</organism>
<reference evidence="1" key="1">
    <citation type="thesis" date="2020" institute="ProQuest LLC" country="789 East Eisenhower Parkway, Ann Arbor, MI, USA">
        <title>Comparative Genomics and Chromosome Evolution.</title>
        <authorList>
            <person name="Mudd A.B."/>
        </authorList>
    </citation>
    <scope>NUCLEOTIDE SEQUENCE</scope>
    <source>
        <strain evidence="1">237g6f4</strain>
        <tissue evidence="1">Blood</tissue>
    </source>
</reference>
<evidence type="ECO:0000313" key="1">
    <source>
        <dbReference type="EMBL" id="KAG8559925.1"/>
    </source>
</evidence>
<evidence type="ECO:0000313" key="2">
    <source>
        <dbReference type="Proteomes" id="UP000824782"/>
    </source>
</evidence>
<keyword evidence="2" id="KW-1185">Reference proteome</keyword>
<sequence length="119" mass="13859">MAKMDEETRNKFKRIKSILEETKPAHKTIISKLFGHKPKYGIVAHRGEDVRWLHQALSSNYFSDIIRKIRHIDTSDSDTTKLVKKISACSFCFFIFSGCNQVSAMRWRIENLLGKRKIS</sequence>
<comment type="caution">
    <text evidence="1">The sequence shown here is derived from an EMBL/GenBank/DDBJ whole genome shotgun (WGS) entry which is preliminary data.</text>
</comment>
<dbReference type="EMBL" id="WNYA01000008">
    <property type="protein sequence ID" value="KAG8559925.1"/>
    <property type="molecule type" value="Genomic_DNA"/>
</dbReference>
<dbReference type="AlphaFoldDB" id="A0AAV7AKF0"/>
<proteinExistence type="predicted"/>
<accession>A0AAV7AKF0</accession>
<gene>
    <name evidence="1" type="ORF">GDO81_017489</name>
</gene>